<gene>
    <name evidence="2" type="ORF">Desaf_2600</name>
</gene>
<accession>F3YZW4</accession>
<dbReference type="eggNOG" id="COG4541">
    <property type="taxonomic scope" value="Bacteria"/>
</dbReference>
<feature type="transmembrane region" description="Helical" evidence="1">
    <location>
        <begin position="79"/>
        <end position="100"/>
    </location>
</feature>
<evidence type="ECO:0000256" key="1">
    <source>
        <dbReference type="SAM" id="Phobius"/>
    </source>
</evidence>
<dbReference type="Proteomes" id="UP000007844">
    <property type="component" value="Chromosome"/>
</dbReference>
<dbReference type="EMBL" id="CP003221">
    <property type="protein sequence ID" value="EGJ50919.1"/>
    <property type="molecule type" value="Genomic_DNA"/>
</dbReference>
<dbReference type="AlphaFoldDB" id="F3YZW4"/>
<keyword evidence="1" id="KW-0812">Transmembrane</keyword>
<dbReference type="HOGENOM" id="CLU_152361_2_0_7"/>
<keyword evidence="3" id="KW-1185">Reference proteome</keyword>
<keyword evidence="1" id="KW-0472">Membrane</keyword>
<dbReference type="RefSeq" id="WP_014260613.1">
    <property type="nucleotide sequence ID" value="NC_016629.1"/>
</dbReference>
<evidence type="ECO:0000313" key="3">
    <source>
        <dbReference type="Proteomes" id="UP000007844"/>
    </source>
</evidence>
<sequence length="101" mass="10135">MDAAIKPFLTIVGMALATYSTRALGPALAARLPMGGRVEAFLKGLPGAILVALVAPTVFTAGPAEALASAVTLAVAFRFGGLVPALASGLGSVLLFRWLLG</sequence>
<name>F3YZW4_DESAF</name>
<dbReference type="InterPro" id="IPR008407">
    <property type="entry name" value="Brnchd-chn_aa_trnsp_AzlD"/>
</dbReference>
<feature type="transmembrane region" description="Helical" evidence="1">
    <location>
        <begin position="45"/>
        <end position="67"/>
    </location>
</feature>
<dbReference type="KEGG" id="daf:Desaf_2600"/>
<keyword evidence="1" id="KW-1133">Transmembrane helix</keyword>
<organism evidence="2 3">
    <name type="scientific">Desulfocurvibacter africanus subsp. africanus str. Walvis Bay</name>
    <dbReference type="NCBI Taxonomy" id="690850"/>
    <lineage>
        <taxon>Bacteria</taxon>
        <taxon>Pseudomonadati</taxon>
        <taxon>Thermodesulfobacteriota</taxon>
        <taxon>Desulfovibrionia</taxon>
        <taxon>Desulfovibrionales</taxon>
        <taxon>Desulfovibrionaceae</taxon>
        <taxon>Desulfocurvibacter</taxon>
    </lineage>
</organism>
<protein>
    <submittedName>
        <fullName evidence="2">Branched-chain amino acid transport</fullName>
    </submittedName>
</protein>
<dbReference type="Pfam" id="PF05437">
    <property type="entry name" value="AzlD"/>
    <property type="match status" value="1"/>
</dbReference>
<reference evidence="2 3" key="1">
    <citation type="journal article" date="2011" name="J. Bacteriol.">
        <title>Genome sequence of the mercury-methylating and pleomorphic Desulfovibrio africanus Strain Walvis Bay.</title>
        <authorList>
            <person name="Brown S.D."/>
            <person name="Wall J.D."/>
            <person name="Kucken A.M."/>
            <person name="Gilmour C.C."/>
            <person name="Podar M."/>
            <person name="Brandt C.C."/>
            <person name="Teshima H."/>
            <person name="Detter J.C."/>
            <person name="Han C.S."/>
            <person name="Land M.L."/>
            <person name="Lucas S."/>
            <person name="Han J."/>
            <person name="Pennacchio L."/>
            <person name="Nolan M."/>
            <person name="Pitluck S."/>
            <person name="Woyke T."/>
            <person name="Goodwin L."/>
            <person name="Palumbo A.V."/>
            <person name="Elias D.A."/>
        </authorList>
    </citation>
    <scope>NUCLEOTIDE SEQUENCE [LARGE SCALE GENOMIC DNA]</scope>
    <source>
        <strain evidence="2 3">Walvis Bay</strain>
    </source>
</reference>
<evidence type="ECO:0000313" key="2">
    <source>
        <dbReference type="EMBL" id="EGJ50919.1"/>
    </source>
</evidence>
<dbReference type="STRING" id="690850.Desaf_2600"/>
<proteinExistence type="predicted"/>